<name>A0A941AXA4_9GAMM</name>
<evidence type="ECO:0000256" key="1">
    <source>
        <dbReference type="SAM" id="Phobius"/>
    </source>
</evidence>
<dbReference type="Pfam" id="PF10882">
    <property type="entry name" value="bPH_5"/>
    <property type="match status" value="1"/>
</dbReference>
<dbReference type="InterPro" id="IPR027783">
    <property type="entry name" value="Bacterial_PH-related"/>
</dbReference>
<organism evidence="3 4">
    <name type="scientific">Pseudoxanthomonas helianthi</name>
    <dbReference type="NCBI Taxonomy" id="1453541"/>
    <lineage>
        <taxon>Bacteria</taxon>
        <taxon>Pseudomonadati</taxon>
        <taxon>Pseudomonadota</taxon>
        <taxon>Gammaproteobacteria</taxon>
        <taxon>Lysobacterales</taxon>
        <taxon>Lysobacteraceae</taxon>
        <taxon>Pseudoxanthomonas</taxon>
    </lineage>
</organism>
<dbReference type="AlphaFoldDB" id="A0A941AXA4"/>
<dbReference type="EMBL" id="JAGKTC010000004">
    <property type="protein sequence ID" value="MBP3985922.1"/>
    <property type="molecule type" value="Genomic_DNA"/>
</dbReference>
<feature type="transmembrane region" description="Helical" evidence="1">
    <location>
        <begin position="12"/>
        <end position="36"/>
    </location>
</feature>
<keyword evidence="1" id="KW-0472">Membrane</keyword>
<dbReference type="RefSeq" id="WP_210537822.1">
    <property type="nucleotide sequence ID" value="NZ_JAGKTC010000004.1"/>
</dbReference>
<evidence type="ECO:0000313" key="3">
    <source>
        <dbReference type="EMBL" id="MBP3985922.1"/>
    </source>
</evidence>
<reference evidence="3" key="1">
    <citation type="journal article" date="2016" name="Int. J. Syst. Evol. Microbiol.">
        <title>Pseudoxanthomonas helianthi sp. nov., isolated from roots of Jerusalem artichoke (Helianthus tuberosus).</title>
        <authorList>
            <person name="Kittiwongwattana C."/>
            <person name="Thawai C."/>
        </authorList>
    </citation>
    <scope>NUCLEOTIDE SEQUENCE</scope>
    <source>
        <strain evidence="3">110414</strain>
    </source>
</reference>
<feature type="domain" description="Bacterial Pleckstrin homology" evidence="2">
    <location>
        <begin position="70"/>
        <end position="171"/>
    </location>
</feature>
<feature type="transmembrane region" description="Helical" evidence="1">
    <location>
        <begin position="48"/>
        <end position="64"/>
    </location>
</feature>
<evidence type="ECO:0000313" key="4">
    <source>
        <dbReference type="Proteomes" id="UP000673447"/>
    </source>
</evidence>
<keyword evidence="1" id="KW-1133">Transmembrane helix</keyword>
<dbReference type="Proteomes" id="UP000673447">
    <property type="component" value="Unassembled WGS sequence"/>
</dbReference>
<reference evidence="3" key="2">
    <citation type="submission" date="2021-03" db="EMBL/GenBank/DDBJ databases">
        <authorList>
            <person name="Cao W."/>
        </authorList>
    </citation>
    <scope>NUCLEOTIDE SEQUENCE</scope>
    <source>
        <strain evidence="3">110414</strain>
    </source>
</reference>
<sequence length="183" mass="20709">MRDRDATQDFPLQPLHAASWAILVAIVAAVVIGVLFVPRHQATPMPPWLPLLLVLAVGIPLLALRRRRIRVDGRELCVAATFYTRRTPIDALDLDHARVVDLAERTELKPTLKTNGFNLPFFQAGHYRLRNRNKAFCLLTGRERVLVLPQRDGRFILLSPEKPQALLDALRASGPFPQSRPFR</sequence>
<proteinExistence type="predicted"/>
<evidence type="ECO:0000259" key="2">
    <source>
        <dbReference type="Pfam" id="PF10882"/>
    </source>
</evidence>
<keyword evidence="4" id="KW-1185">Reference proteome</keyword>
<gene>
    <name evidence="3" type="ORF">J5837_16065</name>
</gene>
<accession>A0A941AXA4</accession>
<protein>
    <recommendedName>
        <fullName evidence="2">Bacterial Pleckstrin homology domain-containing protein</fullName>
    </recommendedName>
</protein>
<keyword evidence="1" id="KW-0812">Transmembrane</keyword>
<comment type="caution">
    <text evidence="3">The sequence shown here is derived from an EMBL/GenBank/DDBJ whole genome shotgun (WGS) entry which is preliminary data.</text>
</comment>